<dbReference type="SMART" id="SM00248">
    <property type="entry name" value="ANK"/>
    <property type="match status" value="5"/>
</dbReference>
<dbReference type="PROSITE" id="PS50297">
    <property type="entry name" value="ANK_REP_REGION"/>
    <property type="match status" value="3"/>
</dbReference>
<dbReference type="SUPFAM" id="SSF48403">
    <property type="entry name" value="Ankyrin repeat"/>
    <property type="match status" value="1"/>
</dbReference>
<feature type="repeat" description="ANK" evidence="3">
    <location>
        <begin position="136"/>
        <end position="168"/>
    </location>
</feature>
<reference evidence="4" key="2">
    <citation type="submission" date="2022-08" db="UniProtKB">
        <authorList>
            <consortium name="EnsemblMetazoa"/>
        </authorList>
    </citation>
    <scope>IDENTIFICATION</scope>
    <source>
        <strain evidence="4">EBRO</strain>
    </source>
</reference>
<protein>
    <submittedName>
        <fullName evidence="4">ANK_REP_REGION domain-containing protein</fullName>
    </submittedName>
</protein>
<accession>A0A182JKY4</accession>
<evidence type="ECO:0000313" key="4">
    <source>
        <dbReference type="EnsemblMetazoa" id="AATE020008-PA.1"/>
    </source>
</evidence>
<feature type="repeat" description="ANK" evidence="3">
    <location>
        <begin position="169"/>
        <end position="201"/>
    </location>
</feature>
<dbReference type="AlphaFoldDB" id="A0A182JKY4"/>
<organism evidence="4">
    <name type="scientific">Anopheles atroparvus</name>
    <name type="common">European mosquito</name>
    <dbReference type="NCBI Taxonomy" id="41427"/>
    <lineage>
        <taxon>Eukaryota</taxon>
        <taxon>Metazoa</taxon>
        <taxon>Ecdysozoa</taxon>
        <taxon>Arthropoda</taxon>
        <taxon>Hexapoda</taxon>
        <taxon>Insecta</taxon>
        <taxon>Pterygota</taxon>
        <taxon>Neoptera</taxon>
        <taxon>Endopterygota</taxon>
        <taxon>Diptera</taxon>
        <taxon>Nematocera</taxon>
        <taxon>Culicoidea</taxon>
        <taxon>Culicidae</taxon>
        <taxon>Anophelinae</taxon>
        <taxon>Anopheles</taxon>
    </lineage>
</organism>
<evidence type="ECO:0000256" key="3">
    <source>
        <dbReference type="PROSITE-ProRule" id="PRU00023"/>
    </source>
</evidence>
<proteinExistence type="predicted"/>
<reference evidence="5" key="1">
    <citation type="submission" date="2021-09" db="EMBL/GenBank/DDBJ databases">
        <authorList>
            <consortium name="Infravec"/>
            <person name="Campbell I L."/>
            <person name="Maslen G."/>
            <person name="Yates A."/>
        </authorList>
    </citation>
    <scope>NUCLEOTIDE SEQUENCE [LARGE SCALE GENOMIC DNA]</scope>
    <source>
        <strain evidence="5">Infravec2 EBRE</strain>
    </source>
</reference>
<evidence type="ECO:0000313" key="5">
    <source>
        <dbReference type="Proteomes" id="UP000075880"/>
    </source>
</evidence>
<dbReference type="Pfam" id="PF00023">
    <property type="entry name" value="Ank"/>
    <property type="match status" value="1"/>
</dbReference>
<sequence>MPSKTTLAYEFVRKPQAEMNILLAENPQLIAERDENERFLLHWAVLYGRDELCEYILQRHPEQRDAEDDMNLTPVILAALGGFLSTVTMMVQSGANINHRNRGGHSALQYACSKGKLHIVNYLLGAGADVNITDRLGETPLHRATSQGHKHIVEALLAHGANPNIANKEGNTPLHLACEDNEQTSALLMLKRGANRALLNGEGKTPLDLASRSMLALIASEVDNRHSG</sequence>
<dbReference type="Proteomes" id="UP000075880">
    <property type="component" value="Unassembled WGS sequence"/>
</dbReference>
<name>A0A182JKY4_ANOAO</name>
<dbReference type="OrthoDB" id="7770266at2759"/>
<dbReference type="InterPro" id="IPR036770">
    <property type="entry name" value="Ankyrin_rpt-contain_sf"/>
</dbReference>
<dbReference type="EnsemblMetazoa" id="AATE020008-RA">
    <property type="protein sequence ID" value="AATE020008-PA.1"/>
    <property type="gene ID" value="AATE020008"/>
</dbReference>
<dbReference type="PROSITE" id="PS50088">
    <property type="entry name" value="ANK_REPEAT"/>
    <property type="match status" value="4"/>
</dbReference>
<dbReference type="PANTHER" id="PTHR24171:SF11">
    <property type="entry name" value="26S PROTEASOME NON-ATPASE REGULATORY SUBUNIT 10"/>
    <property type="match status" value="1"/>
</dbReference>
<dbReference type="InterPro" id="IPR002110">
    <property type="entry name" value="Ankyrin_rpt"/>
</dbReference>
<dbReference type="VEuPathDB" id="VectorBase:AATE020008"/>
<keyword evidence="1" id="KW-0677">Repeat</keyword>
<dbReference type="Gene3D" id="1.25.40.20">
    <property type="entry name" value="Ankyrin repeat-containing domain"/>
    <property type="match status" value="2"/>
</dbReference>
<keyword evidence="5" id="KW-1185">Reference proteome</keyword>
<feature type="repeat" description="ANK" evidence="3">
    <location>
        <begin position="70"/>
        <end position="102"/>
    </location>
</feature>
<dbReference type="Pfam" id="PF12796">
    <property type="entry name" value="Ank_2"/>
    <property type="match status" value="1"/>
</dbReference>
<evidence type="ECO:0000256" key="1">
    <source>
        <dbReference type="ARBA" id="ARBA00022737"/>
    </source>
</evidence>
<keyword evidence="2 3" id="KW-0040">ANK repeat</keyword>
<dbReference type="EnsemblMetazoa" id="ENSAATROPT013114">
    <property type="protein sequence ID" value="ENSAATROPP011916"/>
    <property type="gene ID" value="ENSAATROPG010678"/>
</dbReference>
<evidence type="ECO:0000256" key="2">
    <source>
        <dbReference type="ARBA" id="ARBA00023043"/>
    </source>
</evidence>
<dbReference type="PANTHER" id="PTHR24171">
    <property type="entry name" value="ANKYRIN REPEAT DOMAIN-CONTAINING PROTEIN 39-RELATED"/>
    <property type="match status" value="1"/>
</dbReference>
<feature type="repeat" description="ANK" evidence="3">
    <location>
        <begin position="103"/>
        <end position="135"/>
    </location>
</feature>
<dbReference type="STRING" id="41427.A0A182JKY4"/>